<dbReference type="EMBL" id="KV749094">
    <property type="protein sequence ID" value="OCL11220.1"/>
    <property type="molecule type" value="Genomic_DNA"/>
</dbReference>
<dbReference type="Gene3D" id="1.25.40.10">
    <property type="entry name" value="Tetratricopeptide repeat domain"/>
    <property type="match status" value="1"/>
</dbReference>
<name>A0A8E2F6G6_9PEZI</name>
<dbReference type="InterPro" id="IPR011990">
    <property type="entry name" value="TPR-like_helical_dom_sf"/>
</dbReference>
<sequence length="536" mass="61029">MSDQTGLLENIDEAIDLYQQAIRETPSSHNAQAILLCGLTICLDYRYGKTMELGDLEESIRYTQKTLEYDEMTIDFQAAILGNLSEMPTERYQLRGACRDLDDATRNGQESIRRLGRNPWRAEILADLGSQFHSKYLRTQSIEDLEEAICYKQEAFEISPDGGPDRINILMSLNSWLKGSYEMTKQSEKLEASIWIGEEAIRTVNYNRDRLFLLREVSDSFSRKFLRTKDSMALDKAIALHEQVAEAASYDDQDRAQIIAERDCLLTSRNPSLETIEEVVKSLREAIETIPFDHPQRPNMLLQLCRMLAGKYTFILIGESRQAMFHTKLGAIEMTPHDLLSQADDSGTEPSLRFSSDAMRKAFKIMWTTHKRTAWPFHPEIPITLYGTPGPAQLLSVLKTYSGLSGYTEVELLQSFDLDLHEAIDVFQKRPDQHSPADRFKNLTDHRRLQLGHSNEASLEVLHGAIQAGREAEAVNQDHGSLRHAISLLLGSLLIKRYNRTGTIEDLEEAKAQHVTVAMANDFPPYDRMWVKEQIG</sequence>
<dbReference type="AlphaFoldDB" id="A0A8E2F6G6"/>
<accession>A0A8E2F6G6</accession>
<protein>
    <submittedName>
        <fullName evidence="1">Uncharacterized protein</fullName>
    </submittedName>
</protein>
<proteinExistence type="predicted"/>
<dbReference type="Proteomes" id="UP000250140">
    <property type="component" value="Unassembled WGS sequence"/>
</dbReference>
<evidence type="ECO:0000313" key="2">
    <source>
        <dbReference type="Proteomes" id="UP000250140"/>
    </source>
</evidence>
<organism evidence="1 2">
    <name type="scientific">Glonium stellatum</name>
    <dbReference type="NCBI Taxonomy" id="574774"/>
    <lineage>
        <taxon>Eukaryota</taxon>
        <taxon>Fungi</taxon>
        <taxon>Dikarya</taxon>
        <taxon>Ascomycota</taxon>
        <taxon>Pezizomycotina</taxon>
        <taxon>Dothideomycetes</taxon>
        <taxon>Pleosporomycetidae</taxon>
        <taxon>Gloniales</taxon>
        <taxon>Gloniaceae</taxon>
        <taxon>Glonium</taxon>
    </lineage>
</organism>
<evidence type="ECO:0000313" key="1">
    <source>
        <dbReference type="EMBL" id="OCL11220.1"/>
    </source>
</evidence>
<reference evidence="1 2" key="1">
    <citation type="journal article" date="2016" name="Nat. Commun.">
        <title>Ectomycorrhizal ecology is imprinted in the genome of the dominant symbiotic fungus Cenococcum geophilum.</title>
        <authorList>
            <consortium name="DOE Joint Genome Institute"/>
            <person name="Peter M."/>
            <person name="Kohler A."/>
            <person name="Ohm R.A."/>
            <person name="Kuo A."/>
            <person name="Krutzmann J."/>
            <person name="Morin E."/>
            <person name="Arend M."/>
            <person name="Barry K.W."/>
            <person name="Binder M."/>
            <person name="Choi C."/>
            <person name="Clum A."/>
            <person name="Copeland A."/>
            <person name="Grisel N."/>
            <person name="Haridas S."/>
            <person name="Kipfer T."/>
            <person name="LaButti K."/>
            <person name="Lindquist E."/>
            <person name="Lipzen A."/>
            <person name="Maire R."/>
            <person name="Meier B."/>
            <person name="Mihaltcheva S."/>
            <person name="Molinier V."/>
            <person name="Murat C."/>
            <person name="Poggeler S."/>
            <person name="Quandt C.A."/>
            <person name="Sperisen C."/>
            <person name="Tritt A."/>
            <person name="Tisserant E."/>
            <person name="Crous P.W."/>
            <person name="Henrissat B."/>
            <person name="Nehls U."/>
            <person name="Egli S."/>
            <person name="Spatafora J.W."/>
            <person name="Grigoriev I.V."/>
            <person name="Martin F.M."/>
        </authorList>
    </citation>
    <scope>NUCLEOTIDE SEQUENCE [LARGE SCALE GENOMIC DNA]</scope>
    <source>
        <strain evidence="1 2">CBS 207.34</strain>
    </source>
</reference>
<dbReference type="SUPFAM" id="SSF48452">
    <property type="entry name" value="TPR-like"/>
    <property type="match status" value="1"/>
</dbReference>
<keyword evidence="2" id="KW-1185">Reference proteome</keyword>
<gene>
    <name evidence="1" type="ORF">AOQ84DRAFT_424707</name>
</gene>
<dbReference type="OrthoDB" id="9991317at2759"/>